<dbReference type="InterPro" id="IPR036423">
    <property type="entry name" value="SOD-like_Cu/Zn_dom_sf"/>
</dbReference>
<feature type="chain" id="PRO_5042057698" evidence="3">
    <location>
        <begin position="18"/>
        <end position="203"/>
    </location>
</feature>
<feature type="domain" description="Superoxide dismutase copper/zinc binding" evidence="4">
    <location>
        <begin position="83"/>
        <end position="198"/>
    </location>
</feature>
<evidence type="ECO:0000256" key="2">
    <source>
        <dbReference type="SAM" id="MobiDB-lite"/>
    </source>
</evidence>
<dbReference type="Pfam" id="PF00080">
    <property type="entry name" value="Sod_Cu"/>
    <property type="match status" value="1"/>
</dbReference>
<dbReference type="AlphaFoldDB" id="A0AAE3ZMA9"/>
<dbReference type="Gene3D" id="2.60.40.200">
    <property type="entry name" value="Superoxide dismutase, copper/zinc binding domain"/>
    <property type="match status" value="1"/>
</dbReference>
<evidence type="ECO:0000313" key="5">
    <source>
        <dbReference type="EMBL" id="MDR7321351.1"/>
    </source>
</evidence>
<sequence length="203" mass="20840">MRRALMAGLGLAGLLTAATGCGSEDRDTALPSAPSTASVLRAYAEGGTFAAWAADQTAVTYDPALVPIGASALVTVSPAVVDTMVQLDVEGLLPSRAYGAHLHTNVCGAKGDDAGPHYQHHQDPKAAASPPSVDPSFANPSNEVWLDFTTDVAGTASVTTTVAWRFDQVKPPRSLVIHAEHTKTAPGKAGTAGTRLACITLPE</sequence>
<comment type="similarity">
    <text evidence="1">Belongs to the Cu-Zn superoxide dismutase family.</text>
</comment>
<keyword evidence="6" id="KW-1185">Reference proteome</keyword>
<feature type="region of interest" description="Disordered" evidence="2">
    <location>
        <begin position="111"/>
        <end position="135"/>
    </location>
</feature>
<evidence type="ECO:0000259" key="4">
    <source>
        <dbReference type="Pfam" id="PF00080"/>
    </source>
</evidence>
<evidence type="ECO:0000313" key="6">
    <source>
        <dbReference type="Proteomes" id="UP001183629"/>
    </source>
</evidence>
<dbReference type="RefSeq" id="WP_310410308.1">
    <property type="nucleotide sequence ID" value="NZ_JAVDYC010000001.1"/>
</dbReference>
<gene>
    <name evidence="5" type="ORF">J2S44_001601</name>
</gene>
<dbReference type="EC" id="1.15.1.1" evidence="5"/>
<dbReference type="SUPFAM" id="SSF49329">
    <property type="entry name" value="Cu,Zn superoxide dismutase-like"/>
    <property type="match status" value="1"/>
</dbReference>
<keyword evidence="5" id="KW-0560">Oxidoreductase</keyword>
<name>A0AAE3ZMA9_9ACTN</name>
<dbReference type="InterPro" id="IPR001424">
    <property type="entry name" value="SOD_Cu_Zn_dom"/>
</dbReference>
<feature type="signal peptide" evidence="3">
    <location>
        <begin position="1"/>
        <end position="17"/>
    </location>
</feature>
<feature type="compositionally biased region" description="Basic and acidic residues" evidence="2">
    <location>
        <begin position="111"/>
        <end position="124"/>
    </location>
</feature>
<evidence type="ECO:0000256" key="1">
    <source>
        <dbReference type="ARBA" id="ARBA00010457"/>
    </source>
</evidence>
<evidence type="ECO:0000256" key="3">
    <source>
        <dbReference type="SAM" id="SignalP"/>
    </source>
</evidence>
<protein>
    <submittedName>
        <fullName evidence="5">Cu-Zn family superoxide dismutase</fullName>
        <ecNumber evidence="5">1.15.1.1</ecNumber>
    </submittedName>
</protein>
<dbReference type="GO" id="GO:0004784">
    <property type="term" value="F:superoxide dismutase activity"/>
    <property type="evidence" value="ECO:0007669"/>
    <property type="project" value="UniProtKB-EC"/>
</dbReference>
<dbReference type="GO" id="GO:0046872">
    <property type="term" value="F:metal ion binding"/>
    <property type="evidence" value="ECO:0007669"/>
    <property type="project" value="InterPro"/>
</dbReference>
<organism evidence="5 6">
    <name type="scientific">Catenuloplanes niger</name>
    <dbReference type="NCBI Taxonomy" id="587534"/>
    <lineage>
        <taxon>Bacteria</taxon>
        <taxon>Bacillati</taxon>
        <taxon>Actinomycetota</taxon>
        <taxon>Actinomycetes</taxon>
        <taxon>Micromonosporales</taxon>
        <taxon>Micromonosporaceae</taxon>
        <taxon>Catenuloplanes</taxon>
    </lineage>
</organism>
<comment type="caution">
    <text evidence="5">The sequence shown here is derived from an EMBL/GenBank/DDBJ whole genome shotgun (WGS) entry which is preliminary data.</text>
</comment>
<dbReference type="Proteomes" id="UP001183629">
    <property type="component" value="Unassembled WGS sequence"/>
</dbReference>
<dbReference type="EMBL" id="JAVDYC010000001">
    <property type="protein sequence ID" value="MDR7321351.1"/>
    <property type="molecule type" value="Genomic_DNA"/>
</dbReference>
<reference evidence="5 6" key="1">
    <citation type="submission" date="2023-07" db="EMBL/GenBank/DDBJ databases">
        <title>Sequencing the genomes of 1000 actinobacteria strains.</title>
        <authorList>
            <person name="Klenk H.-P."/>
        </authorList>
    </citation>
    <scope>NUCLEOTIDE SEQUENCE [LARGE SCALE GENOMIC DNA]</scope>
    <source>
        <strain evidence="5 6">DSM 44711</strain>
    </source>
</reference>
<dbReference type="PROSITE" id="PS51257">
    <property type="entry name" value="PROKAR_LIPOPROTEIN"/>
    <property type="match status" value="1"/>
</dbReference>
<accession>A0AAE3ZMA9</accession>
<proteinExistence type="inferred from homology"/>
<keyword evidence="3" id="KW-0732">Signal</keyword>